<dbReference type="InterPro" id="IPR002478">
    <property type="entry name" value="PUA"/>
</dbReference>
<dbReference type="NCBIfam" id="TIGR01027">
    <property type="entry name" value="proB"/>
    <property type="match status" value="1"/>
</dbReference>
<dbReference type="UniPathway" id="UPA00098">
    <property type="reaction ID" value="UER00359"/>
</dbReference>
<dbReference type="InterPro" id="IPR036974">
    <property type="entry name" value="PUA_sf"/>
</dbReference>
<dbReference type="RefSeq" id="WP_005987484.1">
    <property type="nucleotide sequence ID" value="NZ_AOSV01000026.1"/>
</dbReference>
<keyword evidence="6 8" id="KW-0418">Kinase</keyword>
<evidence type="ECO:0000256" key="3">
    <source>
        <dbReference type="ARBA" id="ARBA00022650"/>
    </source>
</evidence>
<dbReference type="GO" id="GO:0055129">
    <property type="term" value="P:L-proline biosynthetic process"/>
    <property type="evidence" value="ECO:0007669"/>
    <property type="project" value="UniProtKB-UniRule"/>
</dbReference>
<evidence type="ECO:0000256" key="2">
    <source>
        <dbReference type="ARBA" id="ARBA00022605"/>
    </source>
</evidence>
<proteinExistence type="inferred from homology"/>
<feature type="binding site" evidence="8">
    <location>
        <position position="163"/>
    </location>
    <ligand>
        <name>substrate</name>
    </ligand>
</feature>
<dbReference type="InterPro" id="IPR011529">
    <property type="entry name" value="Glu_5kinase"/>
</dbReference>
<dbReference type="EC" id="2.7.2.11" evidence="8"/>
<reference evidence="10 11" key="1">
    <citation type="journal article" date="2013" name="Genome Announc.">
        <title>Draft Genome Sequence for Desulfovibrio africanus Strain PCS.</title>
        <authorList>
            <person name="Brown S.D."/>
            <person name="Utturkar S.M."/>
            <person name="Arkin A.P."/>
            <person name="Deutschbauer A.M."/>
            <person name="Elias D.A."/>
            <person name="Hazen T.C."/>
            <person name="Chakraborty R."/>
        </authorList>
    </citation>
    <scope>NUCLEOTIDE SEQUENCE [LARGE SCALE GENOMIC DNA]</scope>
    <source>
        <strain evidence="10 11">PCS</strain>
    </source>
</reference>
<dbReference type="GO" id="GO:0004349">
    <property type="term" value="F:glutamate 5-kinase activity"/>
    <property type="evidence" value="ECO:0007669"/>
    <property type="project" value="UniProtKB-UniRule"/>
</dbReference>
<dbReference type="GO" id="GO:0005524">
    <property type="term" value="F:ATP binding"/>
    <property type="evidence" value="ECO:0007669"/>
    <property type="project" value="UniProtKB-KW"/>
</dbReference>
<evidence type="ECO:0000256" key="4">
    <source>
        <dbReference type="ARBA" id="ARBA00022679"/>
    </source>
</evidence>
<dbReference type="Gene3D" id="3.40.1160.10">
    <property type="entry name" value="Acetylglutamate kinase-like"/>
    <property type="match status" value="1"/>
</dbReference>
<keyword evidence="7 8" id="KW-0067">ATP-binding</keyword>
<dbReference type="FunFam" id="2.30.130.10:FF:000007">
    <property type="entry name" value="Glutamate 5-kinase"/>
    <property type="match status" value="1"/>
</dbReference>
<dbReference type="HAMAP" id="MF_00456">
    <property type="entry name" value="ProB"/>
    <property type="match status" value="1"/>
</dbReference>
<name>M5Q0N8_DESAF</name>
<comment type="catalytic activity">
    <reaction evidence="8">
        <text>L-glutamate + ATP = L-glutamyl 5-phosphate + ADP</text>
        <dbReference type="Rhea" id="RHEA:14877"/>
        <dbReference type="ChEBI" id="CHEBI:29985"/>
        <dbReference type="ChEBI" id="CHEBI:30616"/>
        <dbReference type="ChEBI" id="CHEBI:58274"/>
        <dbReference type="ChEBI" id="CHEBI:456216"/>
        <dbReference type="EC" id="2.7.2.11"/>
    </reaction>
</comment>
<dbReference type="GO" id="GO:0003723">
    <property type="term" value="F:RNA binding"/>
    <property type="evidence" value="ECO:0007669"/>
    <property type="project" value="InterPro"/>
</dbReference>
<dbReference type="InterPro" id="IPR015947">
    <property type="entry name" value="PUA-like_sf"/>
</dbReference>
<protein>
    <recommendedName>
        <fullName evidence="8">Glutamate 5-kinase</fullName>
        <ecNumber evidence="8">2.7.2.11</ecNumber>
    </recommendedName>
    <alternativeName>
        <fullName evidence="8">Gamma-glutamyl kinase</fullName>
        <shortName evidence="8">GK</shortName>
    </alternativeName>
</protein>
<dbReference type="CDD" id="cd04242">
    <property type="entry name" value="AAK_G5K_ProB"/>
    <property type="match status" value="1"/>
</dbReference>
<evidence type="ECO:0000259" key="9">
    <source>
        <dbReference type="SMART" id="SM00359"/>
    </source>
</evidence>
<dbReference type="PANTHER" id="PTHR43654:SF1">
    <property type="entry name" value="ISOPENTENYL PHOSPHATE KINASE"/>
    <property type="match status" value="1"/>
</dbReference>
<dbReference type="SMART" id="SM00359">
    <property type="entry name" value="PUA"/>
    <property type="match status" value="1"/>
</dbReference>
<feature type="binding site" evidence="8">
    <location>
        <begin position="225"/>
        <end position="231"/>
    </location>
    <ligand>
        <name>ATP</name>
        <dbReference type="ChEBI" id="CHEBI:30616"/>
    </ligand>
</feature>
<dbReference type="InterPro" id="IPR001057">
    <property type="entry name" value="Glu/AcGlu_kinase"/>
</dbReference>
<keyword evidence="1 8" id="KW-0963">Cytoplasm</keyword>
<evidence type="ECO:0000256" key="7">
    <source>
        <dbReference type="ARBA" id="ARBA00022840"/>
    </source>
</evidence>
<comment type="caution">
    <text evidence="10">The sequence shown here is derived from an EMBL/GenBank/DDBJ whole genome shotgun (WGS) entry which is preliminary data.</text>
</comment>
<dbReference type="PIRSF" id="PIRSF000729">
    <property type="entry name" value="GK"/>
    <property type="match status" value="1"/>
</dbReference>
<comment type="similarity">
    <text evidence="8">Belongs to the glutamate 5-kinase family.</text>
</comment>
<keyword evidence="5 8" id="KW-0547">Nucleotide-binding</keyword>
<dbReference type="EMBL" id="AOSV01000026">
    <property type="protein sequence ID" value="EMG36861.1"/>
    <property type="molecule type" value="Genomic_DNA"/>
</dbReference>
<dbReference type="PROSITE" id="PS00902">
    <property type="entry name" value="GLUTAMATE_5_KINASE"/>
    <property type="match status" value="1"/>
</dbReference>
<dbReference type="SUPFAM" id="SSF53633">
    <property type="entry name" value="Carbamate kinase-like"/>
    <property type="match status" value="1"/>
</dbReference>
<dbReference type="PATRIC" id="fig|1262666.3.peg.2437"/>
<feature type="binding site" evidence="8">
    <location>
        <position position="151"/>
    </location>
    <ligand>
        <name>substrate</name>
    </ligand>
</feature>
<comment type="pathway">
    <text evidence="8">Amino-acid biosynthesis; L-proline biosynthesis; L-glutamate 5-semialdehyde from L-glutamate: step 1/2.</text>
</comment>
<dbReference type="InterPro" id="IPR036393">
    <property type="entry name" value="AceGlu_kinase-like_sf"/>
</dbReference>
<dbReference type="FunFam" id="3.40.1160.10:FF:000018">
    <property type="entry name" value="Glutamate 5-kinase"/>
    <property type="match status" value="1"/>
</dbReference>
<dbReference type="Proteomes" id="UP000011922">
    <property type="component" value="Unassembled WGS sequence"/>
</dbReference>
<comment type="function">
    <text evidence="8">Catalyzes the transfer of a phosphate group to glutamate to form L-glutamate 5-phosphate.</text>
</comment>
<dbReference type="InterPro" id="IPR041739">
    <property type="entry name" value="G5K_ProB"/>
</dbReference>
<keyword evidence="3 8" id="KW-0641">Proline biosynthesis</keyword>
<dbReference type="InterPro" id="IPR005715">
    <property type="entry name" value="Glu_5kinase/COase_Synthase"/>
</dbReference>
<comment type="caution">
    <text evidence="8">Lacks conserved residue(s) required for the propagation of feature annotation.</text>
</comment>
<dbReference type="Pfam" id="PF00696">
    <property type="entry name" value="AA_kinase"/>
    <property type="match status" value="1"/>
</dbReference>
<evidence type="ECO:0000256" key="6">
    <source>
        <dbReference type="ARBA" id="ARBA00022777"/>
    </source>
</evidence>
<dbReference type="InterPro" id="IPR001048">
    <property type="entry name" value="Asp/Glu/Uridylate_kinase"/>
</dbReference>
<dbReference type="OrthoDB" id="9804434at2"/>
<dbReference type="CDD" id="cd21157">
    <property type="entry name" value="PUA_G5K"/>
    <property type="match status" value="1"/>
</dbReference>
<gene>
    <name evidence="8" type="primary">proB</name>
    <name evidence="10" type="ORF">PCS_02396</name>
</gene>
<keyword evidence="4 8" id="KW-0808">Transferase</keyword>
<feature type="binding site" evidence="8">
    <location>
        <position position="21"/>
    </location>
    <ligand>
        <name>ATP</name>
        <dbReference type="ChEBI" id="CHEBI:30616"/>
    </ligand>
</feature>
<comment type="subcellular location">
    <subcellularLocation>
        <location evidence="8">Cytoplasm</location>
    </subcellularLocation>
</comment>
<accession>M5Q0N8</accession>
<evidence type="ECO:0000256" key="8">
    <source>
        <dbReference type="HAMAP-Rule" id="MF_00456"/>
    </source>
</evidence>
<evidence type="ECO:0000313" key="10">
    <source>
        <dbReference type="EMBL" id="EMG36861.1"/>
    </source>
</evidence>
<dbReference type="Pfam" id="PF01472">
    <property type="entry name" value="PUA"/>
    <property type="match status" value="1"/>
</dbReference>
<dbReference type="AlphaFoldDB" id="M5Q0N8"/>
<dbReference type="Gene3D" id="2.30.130.10">
    <property type="entry name" value="PUA domain"/>
    <property type="match status" value="1"/>
</dbReference>
<dbReference type="InterPro" id="IPR019797">
    <property type="entry name" value="Glutamate_5-kinase_CS"/>
</dbReference>
<feature type="binding site" evidence="8">
    <location>
        <position position="60"/>
    </location>
    <ligand>
        <name>substrate</name>
    </ligand>
</feature>
<dbReference type="PROSITE" id="PS50890">
    <property type="entry name" value="PUA"/>
    <property type="match status" value="1"/>
</dbReference>
<dbReference type="SUPFAM" id="SSF88697">
    <property type="entry name" value="PUA domain-like"/>
    <property type="match status" value="1"/>
</dbReference>
<dbReference type="PANTHER" id="PTHR43654">
    <property type="entry name" value="GLUTAMATE 5-KINASE"/>
    <property type="match status" value="1"/>
</dbReference>
<evidence type="ECO:0000256" key="1">
    <source>
        <dbReference type="ARBA" id="ARBA00022490"/>
    </source>
</evidence>
<feature type="domain" description="PUA" evidence="9">
    <location>
        <begin position="291"/>
        <end position="374"/>
    </location>
</feature>
<dbReference type="PRINTS" id="PR00474">
    <property type="entry name" value="GLU5KINASE"/>
</dbReference>
<evidence type="ECO:0000313" key="11">
    <source>
        <dbReference type="Proteomes" id="UP000011922"/>
    </source>
</evidence>
<evidence type="ECO:0000256" key="5">
    <source>
        <dbReference type="ARBA" id="ARBA00022741"/>
    </source>
</evidence>
<dbReference type="GO" id="GO:0005829">
    <property type="term" value="C:cytosol"/>
    <property type="evidence" value="ECO:0007669"/>
    <property type="project" value="TreeGrafter"/>
</dbReference>
<sequence length="385" mass="41953">MQDWREHKRTVLENAKRVLVKVGSAVLTDEHGLNLRVVNRLADQIASLHDRGQDVILVTSGAVAAGRQALLACPPCGKDIFGLPAKQAAASIGQSRLMHEYDEAFARCGKTTAQILLTRDDFQSRQRFLNARNTLTTLLEWRVIPIINENDSVAVAELAFGDNDALASMVLGLVDADLFVNLTSASGVFEANPSENPKARRLECIQEIAHLDVEAMCHGKTTVGSGGMYSKLLAAKRAAQLAVPTLIVSGKERYALEKAMAGEDMGTWIMPEAQAIPSRKFWLAYHSKPMGEIWVDEGAARALREKGKSLLPAGISRVEGRFGKGAHVRILDWQGQTIGVGVTNYAAQDLKKIMGRRTGSIEELLGPGLYPEVVHRDNMLLDPAL</sequence>
<keyword evidence="2 8" id="KW-0028">Amino-acid biosynthesis</keyword>
<organism evidence="10 11">
    <name type="scientific">Desulfocurvibacter africanus PCS</name>
    <dbReference type="NCBI Taxonomy" id="1262666"/>
    <lineage>
        <taxon>Bacteria</taxon>
        <taxon>Pseudomonadati</taxon>
        <taxon>Thermodesulfobacteriota</taxon>
        <taxon>Desulfovibrionia</taxon>
        <taxon>Desulfovibrionales</taxon>
        <taxon>Desulfovibrionaceae</taxon>
        <taxon>Desulfocurvibacter</taxon>
    </lineage>
</organism>